<evidence type="ECO:0000259" key="19">
    <source>
        <dbReference type="PROSITE" id="PS50878"/>
    </source>
</evidence>
<feature type="region of interest" description="Disordered" evidence="17">
    <location>
        <begin position="628"/>
        <end position="650"/>
    </location>
</feature>
<dbReference type="GeneID" id="19395516"/>
<dbReference type="Gene3D" id="2.40.70.10">
    <property type="entry name" value="Acid Proteases"/>
    <property type="match status" value="1"/>
</dbReference>
<dbReference type="GO" id="GO:0004519">
    <property type="term" value="F:endonuclease activity"/>
    <property type="evidence" value="ECO:0007669"/>
    <property type="project" value="UniProtKB-KW"/>
</dbReference>
<dbReference type="Pfam" id="PF00078">
    <property type="entry name" value="RVT_1"/>
    <property type="match status" value="1"/>
</dbReference>
<dbReference type="CDD" id="cd00024">
    <property type="entry name" value="CD_CSD"/>
    <property type="match status" value="1"/>
</dbReference>
<dbReference type="STRING" id="671987.R0IGU3"/>
<dbReference type="GO" id="GO:0003677">
    <property type="term" value="F:DNA binding"/>
    <property type="evidence" value="ECO:0007669"/>
    <property type="project" value="UniProtKB-KW"/>
</dbReference>
<keyword evidence="8" id="KW-0064">Aspartyl protease</keyword>
<dbReference type="EC" id="2.7.7.49" evidence="2"/>
<dbReference type="InterPro" id="IPR043128">
    <property type="entry name" value="Rev_trsase/Diguanyl_cyclase"/>
</dbReference>
<keyword evidence="5" id="KW-0548">Nucleotidyltransferase</keyword>
<keyword evidence="13" id="KW-0695">RNA-directed DNA polymerase</keyword>
<dbReference type="InterPro" id="IPR012337">
    <property type="entry name" value="RNaseH-like_sf"/>
</dbReference>
<dbReference type="RefSeq" id="XP_008027915.1">
    <property type="nucleotide sequence ID" value="XM_008029724.1"/>
</dbReference>
<keyword evidence="16" id="KW-0233">DNA recombination</keyword>
<proteinExistence type="predicted"/>
<dbReference type="InterPro" id="IPR041588">
    <property type="entry name" value="Integrase_H2C2"/>
</dbReference>
<dbReference type="InterPro" id="IPR000953">
    <property type="entry name" value="Chromo/chromo_shadow_dom"/>
</dbReference>
<dbReference type="InterPro" id="IPR016197">
    <property type="entry name" value="Chromo-like_dom_sf"/>
</dbReference>
<dbReference type="GO" id="GO:0006310">
    <property type="term" value="P:DNA recombination"/>
    <property type="evidence" value="ECO:0007669"/>
    <property type="project" value="UniProtKB-KW"/>
</dbReference>
<evidence type="ECO:0000256" key="2">
    <source>
        <dbReference type="ARBA" id="ARBA00012493"/>
    </source>
</evidence>
<keyword evidence="7" id="KW-0479">Metal-binding</keyword>
<dbReference type="GO" id="GO:0003964">
    <property type="term" value="F:RNA-directed DNA polymerase activity"/>
    <property type="evidence" value="ECO:0007669"/>
    <property type="project" value="UniProtKB-KW"/>
</dbReference>
<dbReference type="Gene3D" id="3.30.420.10">
    <property type="entry name" value="Ribonuclease H-like superfamily/Ribonuclease H"/>
    <property type="match status" value="1"/>
</dbReference>
<keyword evidence="3" id="KW-0645">Protease</keyword>
<organism evidence="20 21">
    <name type="scientific">Exserohilum turcicum (strain 28A)</name>
    <name type="common">Northern leaf blight fungus</name>
    <name type="synonym">Setosphaeria turcica</name>
    <dbReference type="NCBI Taxonomy" id="671987"/>
    <lineage>
        <taxon>Eukaryota</taxon>
        <taxon>Fungi</taxon>
        <taxon>Dikarya</taxon>
        <taxon>Ascomycota</taxon>
        <taxon>Pezizomycotina</taxon>
        <taxon>Dothideomycetes</taxon>
        <taxon>Pleosporomycetidae</taxon>
        <taxon>Pleosporales</taxon>
        <taxon>Pleosporineae</taxon>
        <taxon>Pleosporaceae</taxon>
        <taxon>Exserohilum</taxon>
    </lineage>
</organism>
<evidence type="ECO:0000256" key="14">
    <source>
        <dbReference type="ARBA" id="ARBA00022932"/>
    </source>
</evidence>
<dbReference type="SUPFAM" id="SSF56672">
    <property type="entry name" value="DNA/RNA polymerases"/>
    <property type="match status" value="1"/>
</dbReference>
<dbReference type="PROSITE" id="PS50878">
    <property type="entry name" value="RT_POL"/>
    <property type="match status" value="1"/>
</dbReference>
<dbReference type="Proteomes" id="UP000016935">
    <property type="component" value="Unassembled WGS sequence"/>
</dbReference>
<evidence type="ECO:0000313" key="20">
    <source>
        <dbReference type="EMBL" id="EOA84455.1"/>
    </source>
</evidence>
<dbReference type="Pfam" id="PF24626">
    <property type="entry name" value="SH3_Tf2-1"/>
    <property type="match status" value="1"/>
</dbReference>
<dbReference type="PANTHER" id="PTHR37984">
    <property type="entry name" value="PROTEIN CBG26694"/>
    <property type="match status" value="1"/>
</dbReference>
<evidence type="ECO:0000256" key="8">
    <source>
        <dbReference type="ARBA" id="ARBA00022750"/>
    </source>
</evidence>
<dbReference type="InterPro" id="IPR056924">
    <property type="entry name" value="SH3_Tf2-1"/>
</dbReference>
<dbReference type="CDD" id="cd09274">
    <property type="entry name" value="RNase_HI_RT_Ty3"/>
    <property type="match status" value="1"/>
</dbReference>
<evidence type="ECO:0000256" key="13">
    <source>
        <dbReference type="ARBA" id="ARBA00022918"/>
    </source>
</evidence>
<feature type="domain" description="Chromo" evidence="18">
    <location>
        <begin position="1632"/>
        <end position="1698"/>
    </location>
</feature>
<evidence type="ECO:0000256" key="10">
    <source>
        <dbReference type="ARBA" id="ARBA00022801"/>
    </source>
</evidence>
<feature type="compositionally biased region" description="Basic and acidic residues" evidence="17">
    <location>
        <begin position="241"/>
        <end position="251"/>
    </location>
</feature>
<dbReference type="PROSITE" id="PS50013">
    <property type="entry name" value="CHROMO_2"/>
    <property type="match status" value="1"/>
</dbReference>
<evidence type="ECO:0000256" key="5">
    <source>
        <dbReference type="ARBA" id="ARBA00022695"/>
    </source>
</evidence>
<dbReference type="EMBL" id="KB908715">
    <property type="protein sequence ID" value="EOA84455.1"/>
    <property type="molecule type" value="Genomic_DNA"/>
</dbReference>
<dbReference type="InterPro" id="IPR050951">
    <property type="entry name" value="Retrovirus_Pol_polyprotein"/>
</dbReference>
<keyword evidence="4" id="KW-0808">Transferase</keyword>
<name>R0IGU3_EXST2</name>
<comment type="subunit">
    <text evidence="1">Component of the NuA4 histone acetyltransferase complex.</text>
</comment>
<keyword evidence="10" id="KW-0378">Hydrolase</keyword>
<keyword evidence="6" id="KW-0540">Nuclease</keyword>
<dbReference type="eggNOG" id="KOG0017">
    <property type="taxonomic scope" value="Eukaryota"/>
</dbReference>
<evidence type="ECO:0000256" key="3">
    <source>
        <dbReference type="ARBA" id="ARBA00022670"/>
    </source>
</evidence>
<keyword evidence="21" id="KW-1185">Reference proteome</keyword>
<keyword evidence="12" id="KW-0229">DNA integration</keyword>
<feature type="region of interest" description="Disordered" evidence="17">
    <location>
        <begin position="1"/>
        <end position="53"/>
    </location>
</feature>
<feature type="region of interest" description="Disordered" evidence="17">
    <location>
        <begin position="1601"/>
        <end position="1630"/>
    </location>
</feature>
<dbReference type="PANTHER" id="PTHR37984:SF5">
    <property type="entry name" value="PROTEIN NYNRIN-LIKE"/>
    <property type="match status" value="1"/>
</dbReference>
<feature type="domain" description="Reverse transcriptase" evidence="19">
    <location>
        <begin position="737"/>
        <end position="923"/>
    </location>
</feature>
<dbReference type="Gene3D" id="3.10.20.370">
    <property type="match status" value="1"/>
</dbReference>
<evidence type="ECO:0000256" key="9">
    <source>
        <dbReference type="ARBA" id="ARBA00022759"/>
    </source>
</evidence>
<protein>
    <recommendedName>
        <fullName evidence="2">RNA-directed DNA polymerase</fullName>
        <ecNumber evidence="2">2.7.7.49</ecNumber>
    </recommendedName>
</protein>
<keyword evidence="9" id="KW-0255">Endonuclease</keyword>
<dbReference type="Pfam" id="PF17921">
    <property type="entry name" value="Integrase_H2C2"/>
    <property type="match status" value="1"/>
</dbReference>
<dbReference type="SUPFAM" id="SSF53098">
    <property type="entry name" value="Ribonuclease H-like"/>
    <property type="match status" value="1"/>
</dbReference>
<gene>
    <name evidence="20" type="ORF">SETTUDRAFT_111868</name>
</gene>
<dbReference type="GO" id="GO:0046872">
    <property type="term" value="F:metal ion binding"/>
    <property type="evidence" value="ECO:0007669"/>
    <property type="project" value="UniProtKB-KW"/>
</dbReference>
<dbReference type="InterPro" id="IPR043502">
    <property type="entry name" value="DNA/RNA_pol_sf"/>
</dbReference>
<dbReference type="HOGENOM" id="CLU_240811_0_0_1"/>
<keyword evidence="14" id="KW-0239">DNA-directed DNA polymerase</keyword>
<evidence type="ECO:0000256" key="7">
    <source>
        <dbReference type="ARBA" id="ARBA00022723"/>
    </source>
</evidence>
<evidence type="ECO:0000256" key="12">
    <source>
        <dbReference type="ARBA" id="ARBA00022908"/>
    </source>
</evidence>
<dbReference type="GO" id="GO:0004190">
    <property type="term" value="F:aspartic-type endopeptidase activity"/>
    <property type="evidence" value="ECO:0007669"/>
    <property type="project" value="UniProtKB-KW"/>
</dbReference>
<reference evidence="20 21" key="1">
    <citation type="journal article" date="2012" name="PLoS Pathog.">
        <title>Diverse lifestyles and strategies of plant pathogenesis encoded in the genomes of eighteen Dothideomycetes fungi.</title>
        <authorList>
            <person name="Ohm R.A."/>
            <person name="Feau N."/>
            <person name="Henrissat B."/>
            <person name="Schoch C.L."/>
            <person name="Horwitz B.A."/>
            <person name="Barry K.W."/>
            <person name="Condon B.J."/>
            <person name="Copeland A.C."/>
            <person name="Dhillon B."/>
            <person name="Glaser F."/>
            <person name="Hesse C.N."/>
            <person name="Kosti I."/>
            <person name="LaButti K."/>
            <person name="Lindquist E.A."/>
            <person name="Lucas S."/>
            <person name="Salamov A.A."/>
            <person name="Bradshaw R.E."/>
            <person name="Ciuffetti L."/>
            <person name="Hamelin R.C."/>
            <person name="Kema G.H.J."/>
            <person name="Lawrence C."/>
            <person name="Scott J.A."/>
            <person name="Spatafora J.W."/>
            <person name="Turgeon B.G."/>
            <person name="de Wit P.J.G.M."/>
            <person name="Zhong S."/>
            <person name="Goodwin S.B."/>
            <person name="Grigoriev I.V."/>
        </authorList>
    </citation>
    <scope>NUCLEOTIDE SEQUENCE [LARGE SCALE GENOMIC DNA]</scope>
    <source>
        <strain evidence="21">28A</strain>
    </source>
</reference>
<evidence type="ECO:0000256" key="6">
    <source>
        <dbReference type="ARBA" id="ARBA00022722"/>
    </source>
</evidence>
<dbReference type="Pfam" id="PF00385">
    <property type="entry name" value="Chromo"/>
    <property type="match status" value="1"/>
</dbReference>
<accession>R0IGU3</accession>
<dbReference type="OrthoDB" id="3929326at2759"/>
<dbReference type="Pfam" id="PF17917">
    <property type="entry name" value="RT_RNaseH"/>
    <property type="match status" value="1"/>
</dbReference>
<dbReference type="GO" id="GO:0003887">
    <property type="term" value="F:DNA-directed DNA polymerase activity"/>
    <property type="evidence" value="ECO:0007669"/>
    <property type="project" value="UniProtKB-KW"/>
</dbReference>
<sequence>MPGSHRHNRHRRRSPSDPSSSDSGSDRSRRGYRRRHRQRHEPAQTTIDMFSQRRLKPEEMGTFDGHNTSVHLYVRQIQHRVRLYGYQRVLEVLPLCMKGDAMDWYSSLSDSQIHRMTTSIDEWIIALRHRFQKDALLAEDEANKCKHSFERESLDVRQYITRKQTLLYDAGIEGQDELLMIQKIWRDLDPTLQNAVTLDPYMTMEEFVSLCYQKEYSARRAFEQQQRQAAGQLRVAAQEYARSRREAERPGTYRPALQTRTTNPKLPEPTPLAYPCQHCGGNHKNYECPDRPPRPRPYGQKRVAFMMDLMDKTTGKRVTEPQKDGCDSDAKQHIAVPEAPFPPTEAPDTNSDTPDTINNTNHATYAHNSVLITTFQHEKPAKAYMQAPDLTPIEFVPDTGAGVSLIKRKYLEHYRRVNIIQLDQDQHMKIDGVGSAAIFAEQAIDNFPLTLQAVDGEKIRLYGLVYVVDKLPVPCIIGNNILRPNGVNIMYDDVPGNYAALRIRGHYVRLHCTPEPKRKRVLIKAATNVIVPAGTGAHVAIQKTNLPRTAFGYLLTPSPVCESSNDTLASTGNQFLNGDETHITVANLGKTSVKIYPGQQLGYLEMADAPNRSADIYLSLDYLFEGLPPTREENEPDDPPAGTPFTVTPLDDDIQVGKADVSSEWGPDYEKCVRHVIQKHANLFRKELGRFNDDIKMPIPFYDGYDLSKLKQAPYSQSLRDERAIDEVLNPLRDQGRIVPVPLGKPSPVAAPAFVVWKNKKPRVVVDMRKVNKALIPDAYPLPKQDTILSSMGGAMVFSSLDFVKSFFQQDIAEEDQWKTAFVTAHRGHEMFTVSTMGLANSPGFFQHRMEKLFESYLWEFVLVYIDDIIIFSRSLEDHLTHLDHALSLLENAGVTLSISKCHFAYPSIQALGHHVSRLGLSTVKEKTEAIRAMVFPETLMQLEYAIGFFGYYRQFVPHYSHIAKPLIQLKTRGFKDEPSKRGYGRKRYAMTKTTAEFADEKQRAECEAAFEELKTALCNAPTRAHPDFNRPFIFYVDGSQEKGFGCAVHQMDLSDPEKPIERPILYMSKTLSPTESRYWPTELETAALVWALQKLPQYTDHEKFVVYTDHTAIVNSFKDEGPVVGKRSERLQQWRLFLARFQGRMEIRHVPGREHLNADGLSRLRTDSDEAANNTSHNNQTTTATPTPSILLLTRDGQPDLIQIDDEFRKRVIKELPTDPTLKKVYNEIRSSIEENTANAEYPTTTRETFRLDIDTGLLFQMAPDGQERLCIPAALHREVLRTAHDQVGHPGRTRTCERIRTTLYIPHLRKLAAAYISSCPVCRAARPSTSKPAGKLQPIDTPFIPFFTIAMDFIVGLPVTPDGFDAILTVTDKATKAVKLIPGKVEGDALYWAIRFWDYVVSDWGLPKAIISDRDGRFLSSFWRALFEKLLPDVQFAINTSRNFTTGETPFKLLYGVSPRDGTNVSQAPNEQNESAEQFYRDRQDIRKEAEEALKLAQAKMAIYYDQKHSPIQIEDMAYLNLTRKLNHGYRIPYASKLDVIRTGPFKVLERVGKNAFRLELPTHMKIHPVISAVHLSPAQPDPYQRPPVAVGQITEAATDETEETAQHNDNTSTSHPPPLPSAPGEPQRYIIDRILTKELRRKPGTRYKQWQYKVRWQGYDASEDSFVPEAQLRQDVPEIVDAWEQRNGIARRSRSKAKTT</sequence>
<dbReference type="Gene3D" id="3.10.10.10">
    <property type="entry name" value="HIV Type 1 Reverse Transcriptase, subunit A, domain 1"/>
    <property type="match status" value="1"/>
</dbReference>
<keyword evidence="15" id="KW-0238">DNA-binding</keyword>
<dbReference type="GO" id="GO:0006338">
    <property type="term" value="P:chromatin remodeling"/>
    <property type="evidence" value="ECO:0007669"/>
    <property type="project" value="UniProtKB-ARBA"/>
</dbReference>
<evidence type="ECO:0000256" key="1">
    <source>
        <dbReference type="ARBA" id="ARBA00011353"/>
    </source>
</evidence>
<dbReference type="SUPFAM" id="SSF54160">
    <property type="entry name" value="Chromo domain-like"/>
    <property type="match status" value="1"/>
</dbReference>
<dbReference type="InterPro" id="IPR023780">
    <property type="entry name" value="Chromo_domain"/>
</dbReference>
<evidence type="ECO:0000256" key="15">
    <source>
        <dbReference type="ARBA" id="ARBA00023125"/>
    </source>
</evidence>
<reference evidence="20 21" key="2">
    <citation type="journal article" date="2013" name="PLoS Genet.">
        <title>Comparative genome structure, secondary metabolite, and effector coding capacity across Cochliobolus pathogens.</title>
        <authorList>
            <person name="Condon B.J."/>
            <person name="Leng Y."/>
            <person name="Wu D."/>
            <person name="Bushley K.E."/>
            <person name="Ohm R.A."/>
            <person name="Otillar R."/>
            <person name="Martin J."/>
            <person name="Schackwitz W."/>
            <person name="Grimwood J."/>
            <person name="MohdZainudin N."/>
            <person name="Xue C."/>
            <person name="Wang R."/>
            <person name="Manning V.A."/>
            <person name="Dhillon B."/>
            <person name="Tu Z.J."/>
            <person name="Steffenson B.J."/>
            <person name="Salamov A."/>
            <person name="Sun H."/>
            <person name="Lowry S."/>
            <person name="LaButti K."/>
            <person name="Han J."/>
            <person name="Copeland A."/>
            <person name="Lindquist E."/>
            <person name="Barry K."/>
            <person name="Schmutz J."/>
            <person name="Baker S.E."/>
            <person name="Ciuffetti L.M."/>
            <person name="Grigoriev I.V."/>
            <person name="Zhong S."/>
            <person name="Turgeon B.G."/>
        </authorList>
    </citation>
    <scope>NUCLEOTIDE SEQUENCE [LARGE SCALE GENOMIC DNA]</scope>
    <source>
        <strain evidence="21">28A</strain>
    </source>
</reference>
<evidence type="ECO:0000256" key="17">
    <source>
        <dbReference type="SAM" id="MobiDB-lite"/>
    </source>
</evidence>
<evidence type="ECO:0000313" key="21">
    <source>
        <dbReference type="Proteomes" id="UP000016935"/>
    </source>
</evidence>
<dbReference type="GO" id="GO:0015074">
    <property type="term" value="P:DNA integration"/>
    <property type="evidence" value="ECO:0007669"/>
    <property type="project" value="UniProtKB-KW"/>
</dbReference>
<feature type="region of interest" description="Disordered" evidence="17">
    <location>
        <begin position="241"/>
        <end position="270"/>
    </location>
</feature>
<evidence type="ECO:0000256" key="4">
    <source>
        <dbReference type="ARBA" id="ARBA00022679"/>
    </source>
</evidence>
<dbReference type="InterPro" id="IPR021109">
    <property type="entry name" value="Peptidase_aspartic_dom_sf"/>
</dbReference>
<evidence type="ECO:0000256" key="11">
    <source>
        <dbReference type="ARBA" id="ARBA00022842"/>
    </source>
</evidence>
<dbReference type="GO" id="GO:0006508">
    <property type="term" value="P:proteolysis"/>
    <property type="evidence" value="ECO:0007669"/>
    <property type="project" value="UniProtKB-KW"/>
</dbReference>
<dbReference type="InterPro" id="IPR041373">
    <property type="entry name" value="RT_RNaseH"/>
</dbReference>
<dbReference type="InterPro" id="IPR036397">
    <property type="entry name" value="RNaseH_sf"/>
</dbReference>
<dbReference type="Gene3D" id="1.10.340.70">
    <property type="match status" value="1"/>
</dbReference>
<dbReference type="Gene3D" id="3.30.70.270">
    <property type="match status" value="2"/>
</dbReference>
<dbReference type="SMART" id="SM00298">
    <property type="entry name" value="CHROMO"/>
    <property type="match status" value="1"/>
</dbReference>
<evidence type="ECO:0000259" key="18">
    <source>
        <dbReference type="PROSITE" id="PS50013"/>
    </source>
</evidence>
<dbReference type="Gene3D" id="2.40.50.40">
    <property type="match status" value="1"/>
</dbReference>
<feature type="compositionally biased region" description="Basic residues" evidence="17">
    <location>
        <begin position="30"/>
        <end position="39"/>
    </location>
</feature>
<keyword evidence="11" id="KW-0460">Magnesium</keyword>
<feature type="compositionally biased region" description="Basic residues" evidence="17">
    <location>
        <begin position="1"/>
        <end position="13"/>
    </location>
</feature>
<dbReference type="InterPro" id="IPR000477">
    <property type="entry name" value="RT_dom"/>
</dbReference>
<evidence type="ECO:0000256" key="16">
    <source>
        <dbReference type="ARBA" id="ARBA00023172"/>
    </source>
</evidence>
<dbReference type="CDD" id="cd01647">
    <property type="entry name" value="RT_LTR"/>
    <property type="match status" value="1"/>
</dbReference>